<keyword evidence="2" id="KW-1185">Reference proteome</keyword>
<reference evidence="1 2" key="1">
    <citation type="journal article" date="2019" name="Mol. Ecol. Resour.">
        <title>Improving Illumina assemblies with Hi-C and long reads: an example with the North African dromedary.</title>
        <authorList>
            <person name="Elbers J.P."/>
            <person name="Rogers M.F."/>
            <person name="Perelman P.L."/>
            <person name="Proskuryakova A.A."/>
            <person name="Serdyukova N.A."/>
            <person name="Johnson W.E."/>
            <person name="Horin P."/>
            <person name="Corander J."/>
            <person name="Murphy D."/>
            <person name="Burger P.A."/>
        </authorList>
    </citation>
    <scope>NUCLEOTIDE SEQUENCE [LARGE SCALE GENOMIC DNA]</scope>
    <source>
        <strain evidence="1">Drom800</strain>
        <tissue evidence="1">Blood</tissue>
    </source>
</reference>
<dbReference type="EMBL" id="JWIN03000011">
    <property type="protein sequence ID" value="KAB1271595.1"/>
    <property type="molecule type" value="Genomic_DNA"/>
</dbReference>
<evidence type="ECO:0000313" key="2">
    <source>
        <dbReference type="Proteomes" id="UP000299084"/>
    </source>
</evidence>
<organism evidence="1 2">
    <name type="scientific">Camelus dromedarius</name>
    <name type="common">Dromedary</name>
    <name type="synonym">Arabian camel</name>
    <dbReference type="NCBI Taxonomy" id="9838"/>
    <lineage>
        <taxon>Eukaryota</taxon>
        <taxon>Metazoa</taxon>
        <taxon>Chordata</taxon>
        <taxon>Craniata</taxon>
        <taxon>Vertebrata</taxon>
        <taxon>Euteleostomi</taxon>
        <taxon>Mammalia</taxon>
        <taxon>Eutheria</taxon>
        <taxon>Laurasiatheria</taxon>
        <taxon>Artiodactyla</taxon>
        <taxon>Tylopoda</taxon>
        <taxon>Camelidae</taxon>
        <taxon>Camelus</taxon>
    </lineage>
</organism>
<evidence type="ECO:0000313" key="1">
    <source>
        <dbReference type="EMBL" id="KAB1271595.1"/>
    </source>
</evidence>
<comment type="caution">
    <text evidence="1">The sequence shown here is derived from an EMBL/GenBank/DDBJ whole genome shotgun (WGS) entry which is preliminary data.</text>
</comment>
<dbReference type="Proteomes" id="UP000299084">
    <property type="component" value="Unassembled WGS sequence"/>
</dbReference>
<accession>A0A5N4DKH9</accession>
<dbReference type="AlphaFoldDB" id="A0A5N4DKH9"/>
<name>A0A5N4DKH9_CAMDR</name>
<protein>
    <submittedName>
        <fullName evidence="1">Importin subunit alpha-1</fullName>
    </submittedName>
</protein>
<proteinExistence type="predicted"/>
<gene>
    <name evidence="1" type="ORF">Cadr_000009031</name>
</gene>
<sequence>MEQTVELRKAQEAEQLLPKSRKVSSFLDDTICHCKKLNEQRQLVSWSLADLVSRMNSNNRITWYTSGILLKFTHTLTKAASGLPDQNKAVEDALTAFSVPWASPQAHVNEQTMWTLRNIAVQDSDLVIKCVLIDPFSALMVFPYT</sequence>